<dbReference type="SUPFAM" id="SSF46938">
    <property type="entry name" value="CRAL/TRIO N-terminal domain"/>
    <property type="match status" value="1"/>
</dbReference>
<feature type="domain" description="CRAL-TRIO" evidence="1">
    <location>
        <begin position="98"/>
        <end position="259"/>
    </location>
</feature>
<dbReference type="Proteomes" id="UP001359485">
    <property type="component" value="Unassembled WGS sequence"/>
</dbReference>
<evidence type="ECO:0000313" key="3">
    <source>
        <dbReference type="Proteomes" id="UP001359485"/>
    </source>
</evidence>
<dbReference type="InterPro" id="IPR036865">
    <property type="entry name" value="CRAL-TRIO_dom_sf"/>
</dbReference>
<dbReference type="CDD" id="cd00170">
    <property type="entry name" value="SEC14"/>
    <property type="match status" value="1"/>
</dbReference>
<dbReference type="EMBL" id="JAWJWF010000045">
    <property type="protein sequence ID" value="KAK6626580.1"/>
    <property type="molecule type" value="Genomic_DNA"/>
</dbReference>
<dbReference type="InterPro" id="IPR036273">
    <property type="entry name" value="CRAL/TRIO_N_dom_sf"/>
</dbReference>
<accession>A0ABR1ARK0</accession>
<comment type="caution">
    <text evidence="2">The sequence shown here is derived from an EMBL/GenBank/DDBJ whole genome shotgun (WGS) entry which is preliminary data.</text>
</comment>
<keyword evidence="3" id="KW-1185">Reference proteome</keyword>
<dbReference type="Gene3D" id="3.40.525.10">
    <property type="entry name" value="CRAL-TRIO lipid binding domain"/>
    <property type="match status" value="1"/>
</dbReference>
<dbReference type="Pfam" id="PF00650">
    <property type="entry name" value="CRAL_TRIO"/>
    <property type="match status" value="1"/>
</dbReference>
<dbReference type="InterPro" id="IPR001251">
    <property type="entry name" value="CRAL-TRIO_dom"/>
</dbReference>
<proteinExistence type="predicted"/>
<dbReference type="PRINTS" id="PR00180">
    <property type="entry name" value="CRETINALDHBP"/>
</dbReference>
<evidence type="ECO:0000313" key="2">
    <source>
        <dbReference type="EMBL" id="KAK6626580.1"/>
    </source>
</evidence>
<organism evidence="2 3">
    <name type="scientific">Polyplax serrata</name>
    <name type="common">Common mouse louse</name>
    <dbReference type="NCBI Taxonomy" id="468196"/>
    <lineage>
        <taxon>Eukaryota</taxon>
        <taxon>Metazoa</taxon>
        <taxon>Ecdysozoa</taxon>
        <taxon>Arthropoda</taxon>
        <taxon>Hexapoda</taxon>
        <taxon>Insecta</taxon>
        <taxon>Pterygota</taxon>
        <taxon>Neoptera</taxon>
        <taxon>Paraneoptera</taxon>
        <taxon>Psocodea</taxon>
        <taxon>Troctomorpha</taxon>
        <taxon>Phthiraptera</taxon>
        <taxon>Anoplura</taxon>
        <taxon>Polyplacidae</taxon>
        <taxon>Polyplax</taxon>
    </lineage>
</organism>
<evidence type="ECO:0000259" key="1">
    <source>
        <dbReference type="PROSITE" id="PS50191"/>
    </source>
</evidence>
<dbReference type="PROSITE" id="PS50191">
    <property type="entry name" value="CRAL_TRIO"/>
    <property type="match status" value="1"/>
</dbReference>
<dbReference type="Gene3D" id="1.10.8.20">
    <property type="entry name" value="N-terminal domain of phosphatidylinositol transfer protein sec14p"/>
    <property type="match status" value="1"/>
</dbReference>
<reference evidence="2 3" key="1">
    <citation type="submission" date="2023-09" db="EMBL/GenBank/DDBJ databases">
        <title>Genomes of two closely related lineages of the louse Polyplax serrata with different host specificities.</title>
        <authorList>
            <person name="Martinu J."/>
            <person name="Tarabai H."/>
            <person name="Stefka J."/>
            <person name="Hypsa V."/>
        </authorList>
    </citation>
    <scope>NUCLEOTIDE SEQUENCE [LARGE SCALE GENOMIC DNA]</scope>
    <source>
        <strain evidence="2">98ZLc_SE</strain>
    </source>
</reference>
<dbReference type="Gene3D" id="1.20.5.1200">
    <property type="entry name" value="Alpha-tocopherol transfer"/>
    <property type="match status" value="1"/>
</dbReference>
<dbReference type="SMART" id="SM00516">
    <property type="entry name" value="SEC14"/>
    <property type="match status" value="1"/>
</dbReference>
<dbReference type="PANTHER" id="PTHR10174">
    <property type="entry name" value="ALPHA-TOCOPHEROL TRANSFER PROTEIN-RELATED"/>
    <property type="match status" value="1"/>
</dbReference>
<dbReference type="SUPFAM" id="SSF52087">
    <property type="entry name" value="CRAL/TRIO domain"/>
    <property type="match status" value="1"/>
</dbReference>
<gene>
    <name evidence="2" type="ORF">RUM44_009054</name>
</gene>
<sequence length="273" mass="31883">MAEYCALDWGLHFNPLSLPVSETNCKLDQKTLMKNLRSFAQSNTEIDNPRTDDAFLERFLIARKNKFDECCRLYSNYFLFRQKNPDVVSRLNGQDVLIQQALRDGFPGVLENRDRKGRCVLLFIASRWNCSCYNLTVIFRSLLLSLEFLISEKRNQYSGFVFVVDWTEFPYKQSSNFTPRLIKMMIKGLQDCFPAKFKGFHFVNQPWYIEIALTVIKPFLKDKVKERIYLHGNNLSTLHEYIPKDILPAELGGEGPPFNPLIWAEKLMSQPLE</sequence>
<protein>
    <recommendedName>
        <fullName evidence="1">CRAL-TRIO domain-containing protein</fullName>
    </recommendedName>
</protein>
<dbReference type="PANTHER" id="PTHR10174:SF231">
    <property type="entry name" value="CLAVESIN-2-LIKE PROTEIN"/>
    <property type="match status" value="1"/>
</dbReference>
<name>A0ABR1ARK0_POLSC</name>